<feature type="region of interest" description="Disordered" evidence="1">
    <location>
        <begin position="21"/>
        <end position="124"/>
    </location>
</feature>
<name>A0A1N6EVU5_9SPHN</name>
<feature type="signal peptide" evidence="2">
    <location>
        <begin position="1"/>
        <end position="23"/>
    </location>
</feature>
<evidence type="ECO:0000256" key="2">
    <source>
        <dbReference type="SAM" id="SignalP"/>
    </source>
</evidence>
<keyword evidence="4" id="KW-1185">Reference proteome</keyword>
<keyword evidence="2" id="KW-0732">Signal</keyword>
<dbReference type="AlphaFoldDB" id="A0A1N6EVU5"/>
<dbReference type="RefSeq" id="WP_074205203.1">
    <property type="nucleotide sequence ID" value="NZ_FSQW01000002.1"/>
</dbReference>
<dbReference type="OrthoDB" id="7596126at2"/>
<organism evidence="3 4">
    <name type="scientific">Parasphingorhabdus marina DSM 22363</name>
    <dbReference type="NCBI Taxonomy" id="1123272"/>
    <lineage>
        <taxon>Bacteria</taxon>
        <taxon>Pseudomonadati</taxon>
        <taxon>Pseudomonadota</taxon>
        <taxon>Alphaproteobacteria</taxon>
        <taxon>Sphingomonadales</taxon>
        <taxon>Sphingomonadaceae</taxon>
        <taxon>Parasphingorhabdus</taxon>
    </lineage>
</organism>
<gene>
    <name evidence="3" type="ORF">SAMN02745824_2114</name>
</gene>
<accession>A0A1N6EVU5</accession>
<reference evidence="4" key="1">
    <citation type="submission" date="2016-11" db="EMBL/GenBank/DDBJ databases">
        <authorList>
            <person name="Varghese N."/>
            <person name="Submissions S."/>
        </authorList>
    </citation>
    <scope>NUCLEOTIDE SEQUENCE [LARGE SCALE GENOMIC DNA]</scope>
    <source>
        <strain evidence="4">DSM 22363</strain>
    </source>
</reference>
<proteinExistence type="predicted"/>
<dbReference type="EMBL" id="FSQW01000002">
    <property type="protein sequence ID" value="SIN87179.1"/>
    <property type="molecule type" value="Genomic_DNA"/>
</dbReference>
<dbReference type="Proteomes" id="UP000185192">
    <property type="component" value="Unassembled WGS sequence"/>
</dbReference>
<feature type="chain" id="PRO_5013314758" description="Secreted protein" evidence="2">
    <location>
        <begin position="24"/>
        <end position="124"/>
    </location>
</feature>
<evidence type="ECO:0000256" key="1">
    <source>
        <dbReference type="SAM" id="MobiDB-lite"/>
    </source>
</evidence>
<sequence>MFKQVLILAGSVIAIAVAVASTAGDSPEKPAPAETREEVKKTPAAKPVTTDDSYYDDDENFVFGEPLTYDEDNNSGASASASDYPAGSGGRTVSAASPGSALAKPGSKENPINVMPAGVERQVQ</sequence>
<evidence type="ECO:0000313" key="3">
    <source>
        <dbReference type="EMBL" id="SIN87179.1"/>
    </source>
</evidence>
<evidence type="ECO:0008006" key="5">
    <source>
        <dbReference type="Google" id="ProtNLM"/>
    </source>
</evidence>
<protein>
    <recommendedName>
        <fullName evidence="5">Secreted protein</fullName>
    </recommendedName>
</protein>
<evidence type="ECO:0000313" key="4">
    <source>
        <dbReference type="Proteomes" id="UP000185192"/>
    </source>
</evidence>